<evidence type="ECO:0000313" key="2">
    <source>
        <dbReference type="Proteomes" id="UP000315385"/>
    </source>
</evidence>
<dbReference type="InterPro" id="IPR058272">
    <property type="entry name" value="DUF7966"/>
</dbReference>
<evidence type="ECO:0000313" key="1">
    <source>
        <dbReference type="EMBL" id="TQQ82025.1"/>
    </source>
</evidence>
<keyword evidence="2" id="KW-1185">Reference proteome</keyword>
<reference evidence="1 2" key="1">
    <citation type="submission" date="2019-02" db="EMBL/GenBank/DDBJ databases">
        <title>Halonotius sp. a new haloqrchaeon isolated from saline water.</title>
        <authorList>
            <person name="Duran-Viseras A."/>
            <person name="Sanchez-Porro C."/>
            <person name="Ventosa A."/>
        </authorList>
    </citation>
    <scope>NUCLEOTIDE SEQUENCE [LARGE SCALE GENOMIC DNA]</scope>
    <source>
        <strain evidence="1 2">F9-27</strain>
    </source>
</reference>
<proteinExistence type="predicted"/>
<dbReference type="Proteomes" id="UP000315385">
    <property type="component" value="Unassembled WGS sequence"/>
</dbReference>
<name>A0A544QRG9_9EURY</name>
<protein>
    <submittedName>
        <fullName evidence="1">Uncharacterized protein</fullName>
    </submittedName>
</protein>
<sequence length="99" mass="10778">MSLQATCLRAVHRLLARLRWSSLRVEPPYVAVIREATACVGSTDRAAAFREAEGLDRLRSAIDAAEADDRPTLAREGRQALLALRRSAPARGTDIPPEG</sequence>
<dbReference type="AlphaFoldDB" id="A0A544QRG9"/>
<gene>
    <name evidence="1" type="ORF">EWF95_03535</name>
</gene>
<comment type="caution">
    <text evidence="1">The sequence shown here is derived from an EMBL/GenBank/DDBJ whole genome shotgun (WGS) entry which is preliminary data.</text>
</comment>
<dbReference type="RefSeq" id="WP_142442677.1">
    <property type="nucleotide sequence ID" value="NZ_SESI01000001.1"/>
</dbReference>
<dbReference type="EMBL" id="SESI01000001">
    <property type="protein sequence ID" value="TQQ82025.1"/>
    <property type="molecule type" value="Genomic_DNA"/>
</dbReference>
<dbReference type="Pfam" id="PF25920">
    <property type="entry name" value="DUF7966"/>
    <property type="match status" value="1"/>
</dbReference>
<accession>A0A544QRG9</accession>
<organism evidence="1 2">
    <name type="scientific">Halonotius roseus</name>
    <dbReference type="NCBI Taxonomy" id="2511997"/>
    <lineage>
        <taxon>Archaea</taxon>
        <taxon>Methanobacteriati</taxon>
        <taxon>Methanobacteriota</taxon>
        <taxon>Stenosarchaea group</taxon>
        <taxon>Halobacteria</taxon>
        <taxon>Halobacteriales</taxon>
        <taxon>Haloferacaceae</taxon>
        <taxon>Halonotius</taxon>
    </lineage>
</organism>